<keyword evidence="2" id="KW-1185">Reference proteome</keyword>
<dbReference type="Proteomes" id="UP001156919">
    <property type="component" value="Segment"/>
</dbReference>
<accession>A0A976UBF1</accession>
<reference evidence="1 2" key="1">
    <citation type="submission" date="2022-05" db="EMBL/GenBank/DDBJ databases">
        <title>Diverse viruses of marine archaea discovered using metagenomics.</title>
        <authorList>
            <person name="Zhou Y."/>
        </authorList>
    </citation>
    <scope>NUCLEOTIDE SEQUENCE [LARGE SCALE GENOMIC DNA]</scope>
    <source>
        <strain evidence="1">YSH_462411</strain>
    </source>
</reference>
<dbReference type="EMBL" id="ON649699">
    <property type="protein sequence ID" value="UVF62316.1"/>
    <property type="molecule type" value="Genomic_DNA"/>
</dbReference>
<dbReference type="SUPFAM" id="SSF56300">
    <property type="entry name" value="Metallo-dependent phosphatases"/>
    <property type="match status" value="1"/>
</dbReference>
<dbReference type="InterPro" id="IPR029052">
    <property type="entry name" value="Metallo-depent_PP-like"/>
</dbReference>
<sequence length="277" mass="30996">MKGRSKSSKSVYIVSDIHDGSIMAICSPEPVNSETKSVHKPNSLQKELYRIWLESIDNLEQKPNICVINGEPVDGGNPKQQGNQSWSTNLADQASDSIKLLNKIPSKEFLFVKGSGYHVTIQGTSIEQFIADRMNAVRYSIYEGMQDSNADYWANVEINNKIFSFTHHIPYAKFFAYRATPLGKEMALMALDKGRSLKYDVIARGHVHYFMHIRSAHTHAFTTGAWKYPDGHLTRGGLGGIFPDIGGVEVIVESNGEILVKPHITELRVKPKVYSVK</sequence>
<evidence type="ECO:0000313" key="1">
    <source>
        <dbReference type="EMBL" id="UVF62316.1"/>
    </source>
</evidence>
<organism evidence="1 2">
    <name type="scientific">Nitrososphaeria virus YSH_462411</name>
    <dbReference type="NCBI Taxonomy" id="3071321"/>
    <lineage>
        <taxon>Viruses</taxon>
        <taxon>Duplodnaviria</taxon>
        <taxon>Heunggongvirae</taxon>
        <taxon>Uroviricota</taxon>
        <taxon>Caudoviricetes</taxon>
        <taxon>Juravirales</taxon>
        <taxon>Yangangviridae</taxon>
        <taxon>Nohelivirus</taxon>
        <taxon>Nohelivirus yangshanense</taxon>
    </lineage>
</organism>
<protein>
    <submittedName>
        <fullName evidence="1">Metallophosphatase domain protein</fullName>
    </submittedName>
</protein>
<proteinExistence type="predicted"/>
<name>A0A976UBF1_9CAUD</name>
<evidence type="ECO:0000313" key="2">
    <source>
        <dbReference type="Proteomes" id="UP001156919"/>
    </source>
</evidence>